<evidence type="ECO:0000256" key="1">
    <source>
        <dbReference type="ARBA" id="ARBA00004571"/>
    </source>
</evidence>
<dbReference type="PROSITE" id="PS52016">
    <property type="entry name" value="TONB_DEPENDENT_REC_3"/>
    <property type="match status" value="1"/>
</dbReference>
<comment type="subcellular location">
    <subcellularLocation>
        <location evidence="1 11">Cell outer membrane</location>
        <topology evidence="1 11">Multi-pass membrane protein</topology>
    </subcellularLocation>
</comment>
<evidence type="ECO:0000256" key="13">
    <source>
        <dbReference type="SAM" id="SignalP"/>
    </source>
</evidence>
<dbReference type="CDD" id="cd01347">
    <property type="entry name" value="ligand_gated_channel"/>
    <property type="match status" value="1"/>
</dbReference>
<feature type="domain" description="TonB-dependent receptor-like beta-barrel" evidence="14">
    <location>
        <begin position="278"/>
        <end position="755"/>
    </location>
</feature>
<dbReference type="Gene3D" id="2.40.170.20">
    <property type="entry name" value="TonB-dependent receptor, beta-barrel domain"/>
    <property type="match status" value="1"/>
</dbReference>
<keyword evidence="8 12" id="KW-0798">TonB box</keyword>
<keyword evidence="2 11" id="KW-0813">Transport</keyword>
<dbReference type="InterPro" id="IPR012910">
    <property type="entry name" value="Plug_dom"/>
</dbReference>
<evidence type="ECO:0000256" key="2">
    <source>
        <dbReference type="ARBA" id="ARBA00022448"/>
    </source>
</evidence>
<feature type="domain" description="TonB-dependent receptor plug" evidence="15">
    <location>
        <begin position="49"/>
        <end position="157"/>
    </location>
</feature>
<accession>A0ABU4PGT8</accession>
<evidence type="ECO:0000256" key="9">
    <source>
        <dbReference type="ARBA" id="ARBA00023136"/>
    </source>
</evidence>
<keyword evidence="9 11" id="KW-0472">Membrane</keyword>
<dbReference type="EMBL" id="JAWXXV010000001">
    <property type="protein sequence ID" value="MDX5983421.1"/>
    <property type="molecule type" value="Genomic_DNA"/>
</dbReference>
<evidence type="ECO:0000256" key="5">
    <source>
        <dbReference type="ARBA" id="ARBA00022692"/>
    </source>
</evidence>
<feature type="chain" id="PRO_5046511507" evidence="13">
    <location>
        <begin position="23"/>
        <end position="793"/>
    </location>
</feature>
<protein>
    <submittedName>
        <fullName evidence="16">TonB-dependent receptor</fullName>
    </submittedName>
</protein>
<sequence>MKALYLTGAAALALVSAAPSFAQTAPAPAASEDAPGDIIVTAQKRSERLQDVPLAVTVVSGDAIAAQGKTSLEGAQYLVPSLNFLKSGTTLNQSLFLRGVGTSTFSIAGEPSISTVVDGVVYSRAGEAFGDLVDVDQIEVLRGPQGTLFGKNASAGVINIISKKPTSTFGGYVEDGFFSDSEYRARAAINVPLGEHVRSRLTGFYTNYDGNIRNVTTGKLVNGFEHYGGRLQVDADAGPNVKLAFIADYHRNNDDCCGEVIATGPINTATGAVTTNASTAALPTPRGTDTRELAQNLTTRTKETGYGFSLQADIQAGTQTVTSITAYRNYKNTEIRDGDFLPAAYIGFNQLHDFGPQTGDTFSQEIRLTSPGHQFLTYVLGAYYSRAASERVFTRNDQVCTAAVTPAPTALTPCSSASANPSTFPTGTADFGSVFKNVALFGQGTLNISDRFRLIGGLRYTVDQLDVFHSRATTLAGPGINANFDQGVYNEYVRLIGLGVSATTAASQAVSASNGVPFRAKATNENLSGKAGVQFDISHGSTAYATYARGYKGPAFNVFYNLTATGTNVIAPETSDSYEIGLKNTLLGGKLTLNLAAFYAKYKNFQANNPDLVAGVVVTRFTNAGDVSTRGVELDATLRPVRDLSITGGAAYTDAHVDKFNAPAGSATIPAGTPLGFAPKWKGNVSVDYRVRTGGFADVLLGAQGSYQSSELGLFSADAVQRQLGTIGAYSLVNLSAGLVSKDDRYKLTFQVRNLFDKSFAASIINGGPGQAYRYQIPRDADRYFGVTGRVTF</sequence>
<keyword evidence="4" id="KW-0410">Iron transport</keyword>
<evidence type="ECO:0000256" key="3">
    <source>
        <dbReference type="ARBA" id="ARBA00022452"/>
    </source>
</evidence>
<evidence type="ECO:0000259" key="14">
    <source>
        <dbReference type="Pfam" id="PF00593"/>
    </source>
</evidence>
<evidence type="ECO:0000313" key="17">
    <source>
        <dbReference type="Proteomes" id="UP001279660"/>
    </source>
</evidence>
<evidence type="ECO:0000256" key="6">
    <source>
        <dbReference type="ARBA" id="ARBA00023004"/>
    </source>
</evidence>
<keyword evidence="6" id="KW-0408">Iron</keyword>
<keyword evidence="16" id="KW-0675">Receptor</keyword>
<dbReference type="Proteomes" id="UP001279660">
    <property type="component" value="Unassembled WGS sequence"/>
</dbReference>
<dbReference type="Pfam" id="PF07715">
    <property type="entry name" value="Plug"/>
    <property type="match status" value="1"/>
</dbReference>
<keyword evidence="3 11" id="KW-1134">Transmembrane beta strand</keyword>
<keyword evidence="17" id="KW-1185">Reference proteome</keyword>
<dbReference type="PANTHER" id="PTHR32552">
    <property type="entry name" value="FERRICHROME IRON RECEPTOR-RELATED"/>
    <property type="match status" value="1"/>
</dbReference>
<dbReference type="Pfam" id="PF00593">
    <property type="entry name" value="TonB_dep_Rec_b-barrel"/>
    <property type="match status" value="1"/>
</dbReference>
<dbReference type="PANTHER" id="PTHR32552:SF81">
    <property type="entry name" value="TONB-DEPENDENT OUTER MEMBRANE RECEPTOR"/>
    <property type="match status" value="1"/>
</dbReference>
<organism evidence="16 17">
    <name type="scientific">Sphingomonas echinoides</name>
    <dbReference type="NCBI Taxonomy" id="59803"/>
    <lineage>
        <taxon>Bacteria</taxon>
        <taxon>Pseudomonadati</taxon>
        <taxon>Pseudomonadota</taxon>
        <taxon>Alphaproteobacteria</taxon>
        <taxon>Sphingomonadales</taxon>
        <taxon>Sphingomonadaceae</taxon>
        <taxon>Sphingomonas</taxon>
    </lineage>
</organism>
<gene>
    <name evidence="16" type="ORF">SIL82_04050</name>
</gene>
<evidence type="ECO:0000313" key="16">
    <source>
        <dbReference type="EMBL" id="MDX5983421.1"/>
    </source>
</evidence>
<dbReference type="InterPro" id="IPR039426">
    <property type="entry name" value="TonB-dep_rcpt-like"/>
</dbReference>
<keyword evidence="10 11" id="KW-0998">Cell outer membrane</keyword>
<evidence type="ECO:0000256" key="7">
    <source>
        <dbReference type="ARBA" id="ARBA00023065"/>
    </source>
</evidence>
<dbReference type="RefSeq" id="WP_010405150.1">
    <property type="nucleotide sequence ID" value="NZ_JAWXXV010000001.1"/>
</dbReference>
<evidence type="ECO:0000256" key="11">
    <source>
        <dbReference type="PROSITE-ProRule" id="PRU01360"/>
    </source>
</evidence>
<keyword evidence="5 11" id="KW-0812">Transmembrane</keyword>
<name>A0ABU4PGT8_9SPHN</name>
<reference evidence="16 17" key="1">
    <citation type="submission" date="2023-11" db="EMBL/GenBank/DDBJ databases">
        <title>MicrobeMod: A computational toolkit for identifying prokaryotic methylation and restriction-modification with nanopore sequencing.</title>
        <authorList>
            <person name="Crits-Christoph A."/>
            <person name="Kang S.C."/>
            <person name="Lee H."/>
            <person name="Ostrov N."/>
        </authorList>
    </citation>
    <scope>NUCLEOTIDE SEQUENCE [LARGE SCALE GENOMIC DNA]</scope>
    <source>
        <strain evidence="16 17">ATCC 14820</strain>
    </source>
</reference>
<dbReference type="SUPFAM" id="SSF56935">
    <property type="entry name" value="Porins"/>
    <property type="match status" value="1"/>
</dbReference>
<feature type="signal peptide" evidence="13">
    <location>
        <begin position="1"/>
        <end position="22"/>
    </location>
</feature>
<evidence type="ECO:0000256" key="4">
    <source>
        <dbReference type="ARBA" id="ARBA00022496"/>
    </source>
</evidence>
<evidence type="ECO:0000256" key="10">
    <source>
        <dbReference type="ARBA" id="ARBA00023237"/>
    </source>
</evidence>
<comment type="caution">
    <text evidence="16">The sequence shown here is derived from an EMBL/GenBank/DDBJ whole genome shotgun (WGS) entry which is preliminary data.</text>
</comment>
<keyword evidence="13" id="KW-0732">Signal</keyword>
<evidence type="ECO:0000256" key="8">
    <source>
        <dbReference type="ARBA" id="ARBA00023077"/>
    </source>
</evidence>
<evidence type="ECO:0000259" key="15">
    <source>
        <dbReference type="Pfam" id="PF07715"/>
    </source>
</evidence>
<dbReference type="InterPro" id="IPR000531">
    <property type="entry name" value="Beta-barrel_TonB"/>
</dbReference>
<proteinExistence type="inferred from homology"/>
<keyword evidence="7" id="KW-0406">Ion transport</keyword>
<evidence type="ECO:0000256" key="12">
    <source>
        <dbReference type="RuleBase" id="RU003357"/>
    </source>
</evidence>
<comment type="similarity">
    <text evidence="11 12">Belongs to the TonB-dependent receptor family.</text>
</comment>
<dbReference type="InterPro" id="IPR036942">
    <property type="entry name" value="Beta-barrel_TonB_sf"/>
</dbReference>